<evidence type="ECO:0008006" key="11">
    <source>
        <dbReference type="Google" id="ProtNLM"/>
    </source>
</evidence>
<dbReference type="GO" id="GO:0016020">
    <property type="term" value="C:membrane"/>
    <property type="evidence" value="ECO:0007669"/>
    <property type="project" value="InterPro"/>
</dbReference>
<dbReference type="AlphaFoldDB" id="A0A0R2PZS4"/>
<evidence type="ECO:0000256" key="3">
    <source>
        <dbReference type="ARBA" id="ARBA00022692"/>
    </source>
</evidence>
<dbReference type="Gene3D" id="1.20.1080.10">
    <property type="entry name" value="Glycerol uptake facilitator protein"/>
    <property type="match status" value="1"/>
</dbReference>
<feature type="transmembrane region" description="Helical" evidence="8">
    <location>
        <begin position="34"/>
        <end position="53"/>
    </location>
</feature>
<dbReference type="GO" id="GO:0005737">
    <property type="term" value="C:cytoplasm"/>
    <property type="evidence" value="ECO:0007669"/>
    <property type="project" value="UniProtKB-ARBA"/>
</dbReference>
<keyword evidence="2 7" id="KW-0813">Transport</keyword>
<dbReference type="SUPFAM" id="SSF81338">
    <property type="entry name" value="Aquaporin-like"/>
    <property type="match status" value="1"/>
</dbReference>
<comment type="similarity">
    <text evidence="7">Belongs to the MIP/aquaporin (TC 1.A.8) family.</text>
</comment>
<dbReference type="InterPro" id="IPR023271">
    <property type="entry name" value="Aquaporin-like"/>
</dbReference>
<name>A0A0R2PZS4_9ACTN</name>
<feature type="transmembrane region" description="Helical" evidence="8">
    <location>
        <begin position="152"/>
        <end position="176"/>
    </location>
</feature>
<keyword evidence="3 7" id="KW-0812">Transmembrane</keyword>
<dbReference type="PRINTS" id="PR00783">
    <property type="entry name" value="MINTRINSICP"/>
</dbReference>
<evidence type="ECO:0000256" key="1">
    <source>
        <dbReference type="ARBA" id="ARBA00004127"/>
    </source>
</evidence>
<evidence type="ECO:0000256" key="8">
    <source>
        <dbReference type="SAM" id="Phobius"/>
    </source>
</evidence>
<dbReference type="GO" id="GO:0019755">
    <property type="term" value="P:one-carbon compound transport"/>
    <property type="evidence" value="ECO:0007669"/>
    <property type="project" value="UniProtKB-ARBA"/>
</dbReference>
<dbReference type="InterPro" id="IPR000425">
    <property type="entry name" value="MIP"/>
</dbReference>
<dbReference type="PANTHER" id="PTHR45665:SF9">
    <property type="entry name" value="AQUAPORIN-8"/>
    <property type="match status" value="1"/>
</dbReference>
<dbReference type="PANTHER" id="PTHR45665">
    <property type="entry name" value="AQUAPORIN-8"/>
    <property type="match status" value="1"/>
</dbReference>
<evidence type="ECO:0000313" key="10">
    <source>
        <dbReference type="Proteomes" id="UP000054212"/>
    </source>
</evidence>
<evidence type="ECO:0000256" key="2">
    <source>
        <dbReference type="ARBA" id="ARBA00022448"/>
    </source>
</evidence>
<evidence type="ECO:0000256" key="7">
    <source>
        <dbReference type="RuleBase" id="RU000477"/>
    </source>
</evidence>
<keyword evidence="4" id="KW-0677">Repeat</keyword>
<evidence type="ECO:0000256" key="6">
    <source>
        <dbReference type="ARBA" id="ARBA00023136"/>
    </source>
</evidence>
<keyword evidence="5 8" id="KW-1133">Transmembrane helix</keyword>
<feature type="transmembrane region" description="Helical" evidence="8">
    <location>
        <begin position="83"/>
        <end position="103"/>
    </location>
</feature>
<evidence type="ECO:0000256" key="4">
    <source>
        <dbReference type="ARBA" id="ARBA00022737"/>
    </source>
</evidence>
<dbReference type="GO" id="GO:0012505">
    <property type="term" value="C:endomembrane system"/>
    <property type="evidence" value="ECO:0007669"/>
    <property type="project" value="UniProtKB-SubCell"/>
</dbReference>
<dbReference type="Pfam" id="PF00230">
    <property type="entry name" value="MIP"/>
    <property type="match status" value="1"/>
</dbReference>
<accession>A0A0R2PZS4</accession>
<dbReference type="GO" id="GO:0015250">
    <property type="term" value="F:water channel activity"/>
    <property type="evidence" value="ECO:0007669"/>
    <property type="project" value="TreeGrafter"/>
</dbReference>
<organism evidence="9 10">
    <name type="scientific">Actinobacteria bacterium BACL2 MAG-120813-bin23</name>
    <dbReference type="NCBI Taxonomy" id="1655569"/>
    <lineage>
        <taxon>Bacteria</taxon>
        <taxon>Bacillati</taxon>
        <taxon>Actinomycetota</taxon>
        <taxon>Actinomycetes</taxon>
        <taxon>Actinomycetes incertae sedis</taxon>
        <taxon>ac1 cluster</taxon>
    </lineage>
</organism>
<feature type="transmembrane region" description="Helical" evidence="8">
    <location>
        <begin position="6"/>
        <end position="27"/>
    </location>
</feature>
<evidence type="ECO:0000313" key="9">
    <source>
        <dbReference type="EMBL" id="KRO43364.1"/>
    </source>
</evidence>
<feature type="transmembrane region" description="Helical" evidence="8">
    <location>
        <begin position="188"/>
        <end position="206"/>
    </location>
</feature>
<feature type="transmembrane region" description="Helical" evidence="8">
    <location>
        <begin position="123"/>
        <end position="140"/>
    </location>
</feature>
<evidence type="ECO:0000256" key="5">
    <source>
        <dbReference type="ARBA" id="ARBA00022989"/>
    </source>
</evidence>
<proteinExistence type="inferred from homology"/>
<dbReference type="Proteomes" id="UP000054212">
    <property type="component" value="Unassembled WGS sequence"/>
</dbReference>
<dbReference type="InterPro" id="IPR034294">
    <property type="entry name" value="Aquaporin_transptr"/>
</dbReference>
<comment type="subcellular location">
    <subcellularLocation>
        <location evidence="1">Endomembrane system</location>
        <topology evidence="1">Multi-pass membrane protein</topology>
    </subcellularLocation>
</comment>
<keyword evidence="6 8" id="KW-0472">Membrane</keyword>
<reference evidence="9 10" key="1">
    <citation type="submission" date="2015-10" db="EMBL/GenBank/DDBJ databases">
        <title>Metagenome-Assembled Genomes uncover a global brackish microbiome.</title>
        <authorList>
            <person name="Hugerth L.W."/>
            <person name="Larsson J."/>
            <person name="Alneberg J."/>
            <person name="Lindh M.V."/>
            <person name="Legrand C."/>
            <person name="Pinhassi J."/>
            <person name="Andersson A.F."/>
        </authorList>
    </citation>
    <scope>NUCLEOTIDE SEQUENCE [LARGE SCALE GENOMIC DNA]</scope>
    <source>
        <strain evidence="9">BACL2 MAG-120813-bin23</strain>
    </source>
</reference>
<protein>
    <recommendedName>
        <fullName evidence="11">Permease, glycerol uptake facilitator</fullName>
    </recommendedName>
</protein>
<sequence length="214" mass="22796">MIDSKALAEFFGTATLLLAVVGSSFMAERLTQDSALALFINATVTAAVLALIIRSAVNLSGAHFNPVVTLTALLLGKIKALEALVYLIAQLLGAIFGVILANLMFAEVAFSNSSIQRDGTAQFLGEVIATTGLVFIAFSARKKHVWKLIPLWIFGAYFFTISTSFANPAVTLARFFTDAPAGIASSSLPGFIAAQLIGALLVLALLRNRERIFR</sequence>
<dbReference type="EMBL" id="LIAT01000278">
    <property type="protein sequence ID" value="KRO43364.1"/>
    <property type="molecule type" value="Genomic_DNA"/>
</dbReference>
<feature type="transmembrane region" description="Helical" evidence="8">
    <location>
        <begin position="59"/>
        <end position="76"/>
    </location>
</feature>
<gene>
    <name evidence="9" type="ORF">ABR61_01350</name>
</gene>
<comment type="caution">
    <text evidence="9">The sequence shown here is derived from an EMBL/GenBank/DDBJ whole genome shotgun (WGS) entry which is preliminary data.</text>
</comment>